<dbReference type="AlphaFoldDB" id="A0A559M0F3"/>
<comment type="caution">
    <text evidence="1">The sequence shown here is derived from an EMBL/GenBank/DDBJ whole genome shotgun (WGS) entry which is preliminary data.</text>
</comment>
<gene>
    <name evidence="1" type="ORF">LAWI1_G006752</name>
</gene>
<evidence type="ECO:0000313" key="2">
    <source>
        <dbReference type="Proteomes" id="UP000315522"/>
    </source>
</evidence>
<reference evidence="1 2" key="1">
    <citation type="submission" date="2018-05" db="EMBL/GenBank/DDBJ databases">
        <title>Genome sequencing and assembly of the regulated plant pathogen Lachnellula willkommii and related sister species for the development of diagnostic species identification markers.</title>
        <authorList>
            <person name="Giroux E."/>
            <person name="Bilodeau G."/>
        </authorList>
    </citation>
    <scope>NUCLEOTIDE SEQUENCE [LARGE SCALE GENOMIC DNA]</scope>
    <source>
        <strain evidence="1 2">CBS 172.35</strain>
    </source>
</reference>
<accession>A0A559M0F3</accession>
<evidence type="ECO:0000313" key="1">
    <source>
        <dbReference type="EMBL" id="TVY86433.1"/>
    </source>
</evidence>
<keyword evidence="2" id="KW-1185">Reference proteome</keyword>
<dbReference type="EMBL" id="QGML01003562">
    <property type="protein sequence ID" value="TVY86433.1"/>
    <property type="molecule type" value="Genomic_DNA"/>
</dbReference>
<name>A0A559M0F3_9HELO</name>
<protein>
    <submittedName>
        <fullName evidence="1">Uncharacterized protein</fullName>
    </submittedName>
</protein>
<organism evidence="1 2">
    <name type="scientific">Lachnellula willkommii</name>
    <dbReference type="NCBI Taxonomy" id="215461"/>
    <lineage>
        <taxon>Eukaryota</taxon>
        <taxon>Fungi</taxon>
        <taxon>Dikarya</taxon>
        <taxon>Ascomycota</taxon>
        <taxon>Pezizomycotina</taxon>
        <taxon>Leotiomycetes</taxon>
        <taxon>Helotiales</taxon>
        <taxon>Lachnaceae</taxon>
        <taxon>Lachnellula</taxon>
    </lineage>
</organism>
<dbReference type="Proteomes" id="UP000315522">
    <property type="component" value="Unassembled WGS sequence"/>
</dbReference>
<proteinExistence type="predicted"/>
<sequence>MLSSRYKSPIDGEKTYEFCKYRLPQTVERVWFYSPAPDSQIQYVCQIEPAVTRNEDDTKLPEDGLGNKEFNGFHRDWDRYAFAYKILSVYKLNESVTLAALKQDHGLGGAPQRVVYAPLSLTESVP</sequence>